<dbReference type="SUPFAM" id="SSF53223">
    <property type="entry name" value="Aminoacid dehydrogenase-like, N-terminal domain"/>
    <property type="match status" value="1"/>
</dbReference>
<dbReference type="Gene3D" id="3.40.50.720">
    <property type="entry name" value="NAD(P)-binding Rossmann-like Domain"/>
    <property type="match status" value="1"/>
</dbReference>
<dbReference type="SUPFAM" id="SSF51735">
    <property type="entry name" value="NAD(P)-binding Rossmann-fold domains"/>
    <property type="match status" value="1"/>
</dbReference>
<sequence>MTGNPEFRLGLIGDGIGRSSAPRLHELAGRIVGRSVSYVRYDLDGVTDAGFEETLAARGRDGLAGVNVTHPYKERAARIVPIQDPRVRRIGAINTVLFRDGAPAEGHNTDHSGFVAAYRAQMGDARPGAVALVGAGGVGRPIAVGLGELGADEIRVFDIDPARAARLAAELTTDEAPVRACATVEEALDGAAGIANASPIGMYRYPGNPVPEAAMGRPRWVFDAVYTPRDTEFTLAAAARGAEVVSGYELFFWQGVHAFRLFTGLEVDRDALRAALAEPAGA</sequence>
<dbReference type="AlphaFoldDB" id="A0A918XP74"/>
<dbReference type="GO" id="GO:0004764">
    <property type="term" value="F:shikimate 3-dehydrogenase (NADP+) activity"/>
    <property type="evidence" value="ECO:0007669"/>
    <property type="project" value="InterPro"/>
</dbReference>
<name>A0A918XP74_9PROT</name>
<dbReference type="Pfam" id="PF08501">
    <property type="entry name" value="Shikimate_dh_N"/>
    <property type="match status" value="1"/>
</dbReference>
<dbReference type="InterPro" id="IPR036291">
    <property type="entry name" value="NAD(P)-bd_dom_sf"/>
</dbReference>
<dbReference type="InterPro" id="IPR046346">
    <property type="entry name" value="Aminoacid_DH-like_N_sf"/>
</dbReference>
<dbReference type="CDD" id="cd01065">
    <property type="entry name" value="NAD_bind_Shikimate_DH"/>
    <property type="match status" value="1"/>
</dbReference>
<evidence type="ECO:0000259" key="5">
    <source>
        <dbReference type="Pfam" id="PF18317"/>
    </source>
</evidence>
<keyword evidence="3" id="KW-0057">Aromatic amino acid biosynthesis</keyword>
<keyword evidence="7" id="KW-1185">Reference proteome</keyword>
<dbReference type="GO" id="GO:0009423">
    <property type="term" value="P:chorismate biosynthetic process"/>
    <property type="evidence" value="ECO:0007669"/>
    <property type="project" value="TreeGrafter"/>
</dbReference>
<protein>
    <submittedName>
        <fullName evidence="6">Shikimate dehydrogenase</fullName>
    </submittedName>
</protein>
<keyword evidence="3" id="KW-0028">Amino-acid biosynthesis</keyword>
<proteinExistence type="predicted"/>
<dbReference type="InterPro" id="IPR013708">
    <property type="entry name" value="Shikimate_DH-bd_N"/>
</dbReference>
<feature type="domain" description="SDH C-terminal" evidence="5">
    <location>
        <begin position="247"/>
        <end position="276"/>
    </location>
</feature>
<comment type="pathway">
    <text evidence="1">Metabolic intermediate biosynthesis; chorismate biosynthesis; chorismate from D-erythrose 4-phosphate and phosphoenolpyruvate: step 4/7.</text>
</comment>
<dbReference type="RefSeq" id="WP_189987876.1">
    <property type="nucleotide sequence ID" value="NZ_BMZS01000002.1"/>
</dbReference>
<dbReference type="InterPro" id="IPR041121">
    <property type="entry name" value="SDH_C"/>
</dbReference>
<dbReference type="Pfam" id="PF18317">
    <property type="entry name" value="SDH_C"/>
    <property type="match status" value="1"/>
</dbReference>
<dbReference type="PANTHER" id="PTHR21089">
    <property type="entry name" value="SHIKIMATE DEHYDROGENASE"/>
    <property type="match status" value="1"/>
</dbReference>
<keyword evidence="2" id="KW-0560">Oxidoreductase</keyword>
<dbReference type="EMBL" id="BMZS01000002">
    <property type="protein sequence ID" value="GHD43855.1"/>
    <property type="molecule type" value="Genomic_DNA"/>
</dbReference>
<dbReference type="GO" id="GO:0005829">
    <property type="term" value="C:cytosol"/>
    <property type="evidence" value="ECO:0007669"/>
    <property type="project" value="TreeGrafter"/>
</dbReference>
<dbReference type="Proteomes" id="UP000630353">
    <property type="component" value="Unassembled WGS sequence"/>
</dbReference>
<comment type="caution">
    <text evidence="6">The sequence shown here is derived from an EMBL/GenBank/DDBJ whole genome shotgun (WGS) entry which is preliminary data.</text>
</comment>
<organism evidence="6 7">
    <name type="scientific">Thalassobaculum fulvum</name>
    <dbReference type="NCBI Taxonomy" id="1633335"/>
    <lineage>
        <taxon>Bacteria</taxon>
        <taxon>Pseudomonadati</taxon>
        <taxon>Pseudomonadota</taxon>
        <taxon>Alphaproteobacteria</taxon>
        <taxon>Rhodospirillales</taxon>
        <taxon>Thalassobaculaceae</taxon>
        <taxon>Thalassobaculum</taxon>
    </lineage>
</organism>
<evidence type="ECO:0000256" key="1">
    <source>
        <dbReference type="ARBA" id="ARBA00004871"/>
    </source>
</evidence>
<accession>A0A918XP74</accession>
<reference evidence="6" key="1">
    <citation type="journal article" date="2014" name="Int. J. Syst. Evol. Microbiol.">
        <title>Complete genome sequence of Corynebacterium casei LMG S-19264T (=DSM 44701T), isolated from a smear-ripened cheese.</title>
        <authorList>
            <consortium name="US DOE Joint Genome Institute (JGI-PGF)"/>
            <person name="Walter F."/>
            <person name="Albersmeier A."/>
            <person name="Kalinowski J."/>
            <person name="Ruckert C."/>
        </authorList>
    </citation>
    <scope>NUCLEOTIDE SEQUENCE</scope>
    <source>
        <strain evidence="6">KCTC 42651</strain>
    </source>
</reference>
<dbReference type="GO" id="GO:0019632">
    <property type="term" value="P:shikimate metabolic process"/>
    <property type="evidence" value="ECO:0007669"/>
    <property type="project" value="TreeGrafter"/>
</dbReference>
<dbReference type="GO" id="GO:0009073">
    <property type="term" value="P:aromatic amino acid family biosynthetic process"/>
    <property type="evidence" value="ECO:0007669"/>
    <property type="project" value="UniProtKB-KW"/>
</dbReference>
<evidence type="ECO:0000313" key="7">
    <source>
        <dbReference type="Proteomes" id="UP000630353"/>
    </source>
</evidence>
<feature type="domain" description="Shikimate dehydrogenase substrate binding N-terminal" evidence="4">
    <location>
        <begin position="11"/>
        <end position="96"/>
    </location>
</feature>
<dbReference type="GO" id="GO:0050661">
    <property type="term" value="F:NADP binding"/>
    <property type="evidence" value="ECO:0007669"/>
    <property type="project" value="TreeGrafter"/>
</dbReference>
<evidence type="ECO:0000313" key="6">
    <source>
        <dbReference type="EMBL" id="GHD43855.1"/>
    </source>
</evidence>
<evidence type="ECO:0000256" key="3">
    <source>
        <dbReference type="ARBA" id="ARBA00023141"/>
    </source>
</evidence>
<dbReference type="PANTHER" id="PTHR21089:SF1">
    <property type="entry name" value="BIFUNCTIONAL 3-DEHYDROQUINATE DEHYDRATASE_SHIKIMATE DEHYDROGENASE, CHLOROPLASTIC"/>
    <property type="match status" value="1"/>
</dbReference>
<evidence type="ECO:0000256" key="2">
    <source>
        <dbReference type="ARBA" id="ARBA00023002"/>
    </source>
</evidence>
<reference evidence="6" key="2">
    <citation type="submission" date="2020-09" db="EMBL/GenBank/DDBJ databases">
        <authorList>
            <person name="Sun Q."/>
            <person name="Kim S."/>
        </authorList>
    </citation>
    <scope>NUCLEOTIDE SEQUENCE</scope>
    <source>
        <strain evidence="6">KCTC 42651</strain>
    </source>
</reference>
<dbReference type="InterPro" id="IPR022893">
    <property type="entry name" value="Shikimate_DH_fam"/>
</dbReference>
<dbReference type="Gene3D" id="3.40.50.10860">
    <property type="entry name" value="Leucine Dehydrogenase, chain A, domain 1"/>
    <property type="match status" value="1"/>
</dbReference>
<evidence type="ECO:0000259" key="4">
    <source>
        <dbReference type="Pfam" id="PF08501"/>
    </source>
</evidence>
<gene>
    <name evidence="6" type="ORF">GCM10017083_10470</name>
</gene>